<dbReference type="InterPro" id="IPR015946">
    <property type="entry name" value="KH_dom-like_a/b"/>
</dbReference>
<dbReference type="EMBL" id="QLMD01000002">
    <property type="protein sequence ID" value="RAK00577.1"/>
    <property type="molecule type" value="Genomic_DNA"/>
</dbReference>
<evidence type="ECO:0000313" key="3">
    <source>
        <dbReference type="EMBL" id="RAK00577.1"/>
    </source>
</evidence>
<accession>A0A327XA74</accession>
<dbReference type="OrthoDB" id="9797508at2"/>
<dbReference type="InterPro" id="IPR036102">
    <property type="entry name" value="OsmC/Ohrsf"/>
</dbReference>
<protein>
    <submittedName>
        <fullName evidence="3">Ohr subfamily peroxiredoxin</fullName>
    </submittedName>
    <submittedName>
        <fullName evidence="4">Organic hydroperoxide resistance protein</fullName>
    </submittedName>
</protein>
<keyword evidence="6" id="KW-1185">Reference proteome</keyword>
<dbReference type="RefSeq" id="WP_111568378.1">
    <property type="nucleotide sequence ID" value="NZ_PIPK01000003.1"/>
</dbReference>
<sequence length="143" mass="15141">MHKLKEKVYTAHVSTQGGRVGESASDDGRLKVSLSTPKEMGGDGGQGTNPEQLFAAGYSACFLGAMKAVAGKMDLKVPKDAKIDAHVSFGPIEQGFCIAVAMDITLPGMSKDDAKKLVDSAHKVCPYSNATRDNIEVELNLVE</sequence>
<feature type="region of interest" description="Disordered" evidence="2">
    <location>
        <begin position="14"/>
        <end position="48"/>
    </location>
</feature>
<comment type="similarity">
    <text evidence="1">Belongs to the OsmC/Ohr family.</text>
</comment>
<evidence type="ECO:0000313" key="5">
    <source>
        <dbReference type="Proteomes" id="UP000249203"/>
    </source>
</evidence>
<dbReference type="Proteomes" id="UP000287865">
    <property type="component" value="Unassembled WGS sequence"/>
</dbReference>
<dbReference type="GO" id="GO:0006979">
    <property type="term" value="P:response to oxidative stress"/>
    <property type="evidence" value="ECO:0007669"/>
    <property type="project" value="InterPro"/>
</dbReference>
<dbReference type="Gene3D" id="3.30.300.20">
    <property type="match status" value="1"/>
</dbReference>
<dbReference type="PANTHER" id="PTHR33797:SF2">
    <property type="entry name" value="ORGANIC HYDROPEROXIDE RESISTANCE PROTEIN-LIKE"/>
    <property type="match status" value="1"/>
</dbReference>
<dbReference type="Proteomes" id="UP000249203">
    <property type="component" value="Unassembled WGS sequence"/>
</dbReference>
<comment type="caution">
    <text evidence="3">The sequence shown here is derived from an EMBL/GenBank/DDBJ whole genome shotgun (WGS) entry which is preliminary data.</text>
</comment>
<name>A0A327XA74_9GAMM</name>
<evidence type="ECO:0000256" key="2">
    <source>
        <dbReference type="SAM" id="MobiDB-lite"/>
    </source>
</evidence>
<dbReference type="InterPro" id="IPR019953">
    <property type="entry name" value="OHR"/>
</dbReference>
<evidence type="ECO:0000256" key="1">
    <source>
        <dbReference type="ARBA" id="ARBA00007378"/>
    </source>
</evidence>
<gene>
    <name evidence="3" type="ORF">B0I24_1022</name>
    <name evidence="4" type="ORF">CWE07_05565</name>
</gene>
<organism evidence="3 5">
    <name type="scientific">Aliidiomarina maris</name>
    <dbReference type="NCBI Taxonomy" id="531312"/>
    <lineage>
        <taxon>Bacteria</taxon>
        <taxon>Pseudomonadati</taxon>
        <taxon>Pseudomonadota</taxon>
        <taxon>Gammaproteobacteria</taxon>
        <taxon>Alteromonadales</taxon>
        <taxon>Idiomarinaceae</taxon>
        <taxon>Aliidiomarina</taxon>
    </lineage>
</organism>
<dbReference type="Gene3D" id="2.20.25.10">
    <property type="match status" value="1"/>
</dbReference>
<proteinExistence type="inferred from homology"/>
<dbReference type="Pfam" id="PF02566">
    <property type="entry name" value="OsmC"/>
    <property type="match status" value="1"/>
</dbReference>
<evidence type="ECO:0000313" key="6">
    <source>
        <dbReference type="Proteomes" id="UP000287865"/>
    </source>
</evidence>
<dbReference type="AlphaFoldDB" id="A0A327XA74"/>
<dbReference type="InterPro" id="IPR003718">
    <property type="entry name" value="OsmC/Ohr_fam"/>
</dbReference>
<dbReference type="EMBL" id="PIPK01000003">
    <property type="protein sequence ID" value="RUO27409.1"/>
    <property type="molecule type" value="Genomic_DNA"/>
</dbReference>
<reference evidence="4 6" key="1">
    <citation type="journal article" date="2018" name="Front. Microbiol.">
        <title>Genome-Based Analysis Reveals the Taxonomy and Diversity of the Family Idiomarinaceae.</title>
        <authorList>
            <person name="Liu Y."/>
            <person name="Lai Q."/>
            <person name="Shao Z."/>
        </authorList>
    </citation>
    <scope>NUCLEOTIDE SEQUENCE [LARGE SCALE GENOMIC DNA]</scope>
    <source>
        <strain evidence="4 6">CF12-14</strain>
    </source>
</reference>
<dbReference type="NCBIfam" id="TIGR03561">
    <property type="entry name" value="organ_hyd_perox"/>
    <property type="match status" value="1"/>
</dbReference>
<dbReference type="SUPFAM" id="SSF82784">
    <property type="entry name" value="OsmC-like"/>
    <property type="match status" value="1"/>
</dbReference>
<dbReference type="PANTHER" id="PTHR33797">
    <property type="entry name" value="ORGANIC HYDROPEROXIDE RESISTANCE PROTEIN-LIKE"/>
    <property type="match status" value="1"/>
</dbReference>
<evidence type="ECO:0000313" key="4">
    <source>
        <dbReference type="EMBL" id="RUO27409.1"/>
    </source>
</evidence>
<reference evidence="3 5" key="2">
    <citation type="submission" date="2018-06" db="EMBL/GenBank/DDBJ databases">
        <title>Genomic Encyclopedia of Type Strains, Phase III (KMG-III): the genomes of soil and plant-associated and newly described type strains.</title>
        <authorList>
            <person name="Whitman W."/>
        </authorList>
    </citation>
    <scope>NUCLEOTIDE SEQUENCE [LARGE SCALE GENOMIC DNA]</scope>
    <source>
        <strain evidence="3 5">CGMCC 1.15366</strain>
    </source>
</reference>